<evidence type="ECO:0000256" key="4">
    <source>
        <dbReference type="SAM" id="Phobius"/>
    </source>
</evidence>
<accession>A0ABU1K935</accession>
<keyword evidence="6" id="KW-1185">Reference proteome</keyword>
<keyword evidence="4" id="KW-1133">Transmembrane helix</keyword>
<keyword evidence="2" id="KW-1003">Cell membrane</keyword>
<dbReference type="InterPro" id="IPR009722">
    <property type="entry name" value="YjiK/CarP"/>
</dbReference>
<organism evidence="5 6">
    <name type="scientific">Mesonia maritima</name>
    <dbReference type="NCBI Taxonomy" id="1793873"/>
    <lineage>
        <taxon>Bacteria</taxon>
        <taxon>Pseudomonadati</taxon>
        <taxon>Bacteroidota</taxon>
        <taxon>Flavobacteriia</taxon>
        <taxon>Flavobacteriales</taxon>
        <taxon>Flavobacteriaceae</taxon>
        <taxon>Mesonia</taxon>
    </lineage>
</organism>
<proteinExistence type="predicted"/>
<evidence type="ECO:0000313" key="5">
    <source>
        <dbReference type="EMBL" id="MDR6302116.1"/>
    </source>
</evidence>
<dbReference type="Pfam" id="PF06977">
    <property type="entry name" value="SdiA-regulated"/>
    <property type="match status" value="1"/>
</dbReference>
<feature type="transmembrane region" description="Helical" evidence="4">
    <location>
        <begin position="9"/>
        <end position="27"/>
    </location>
</feature>
<comment type="subcellular location">
    <subcellularLocation>
        <location evidence="1">Cell membrane</location>
    </subcellularLocation>
</comment>
<protein>
    <submittedName>
        <fullName evidence="5">Uncharacterized protein YjiK</fullName>
    </submittedName>
</protein>
<evidence type="ECO:0000313" key="6">
    <source>
        <dbReference type="Proteomes" id="UP001257659"/>
    </source>
</evidence>
<gene>
    <name evidence="5" type="ORF">GGR31_002795</name>
</gene>
<reference evidence="5 6" key="1">
    <citation type="submission" date="2023-07" db="EMBL/GenBank/DDBJ databases">
        <title>Genomic Encyclopedia of Type Strains, Phase IV (KMG-IV): sequencing the most valuable type-strain genomes for metagenomic binning, comparative biology and taxonomic classification.</title>
        <authorList>
            <person name="Goeker M."/>
        </authorList>
    </citation>
    <scope>NUCLEOTIDE SEQUENCE [LARGE SCALE GENOMIC DNA]</scope>
    <source>
        <strain evidence="5 6">DSM 102814</strain>
    </source>
</reference>
<comment type="caution">
    <text evidence="5">The sequence shown here is derived from an EMBL/GenBank/DDBJ whole genome shotgun (WGS) entry which is preliminary data.</text>
</comment>
<dbReference type="RefSeq" id="WP_309730381.1">
    <property type="nucleotide sequence ID" value="NZ_JAVDQA010000011.1"/>
</dbReference>
<evidence type="ECO:0000256" key="3">
    <source>
        <dbReference type="ARBA" id="ARBA00023136"/>
    </source>
</evidence>
<evidence type="ECO:0000256" key="2">
    <source>
        <dbReference type="ARBA" id="ARBA00022475"/>
    </source>
</evidence>
<dbReference type="Proteomes" id="UP001257659">
    <property type="component" value="Unassembled WGS sequence"/>
</dbReference>
<keyword evidence="3 4" id="KW-0472">Membrane</keyword>
<dbReference type="EMBL" id="JAVDQA010000011">
    <property type="protein sequence ID" value="MDR6302116.1"/>
    <property type="molecule type" value="Genomic_DNA"/>
</dbReference>
<keyword evidence="4" id="KW-0812">Transmembrane</keyword>
<name>A0ABU1K935_9FLAO</name>
<evidence type="ECO:0000256" key="1">
    <source>
        <dbReference type="ARBA" id="ARBA00004236"/>
    </source>
</evidence>
<dbReference type="SUPFAM" id="SSF63825">
    <property type="entry name" value="YWTD domain"/>
    <property type="match status" value="1"/>
</dbReference>
<sequence length="295" mass="34077">MKSYFKSPPFFITLGILVFVVAVYFLFRSKYEVNFENPTEVNIVTRWEMPKLLEEISGIAYIDENHIAAIQDEDGYIFIFNLASKKIERKFKFAEAGDYEGITLVGNTAFVLRSDARIFEVSDITSDNPSVIKHETPLTDEYDFEGICYDKKHNRLLLAFKEENPDKSKDYKSIYEFALDDKRLKREPVFTIKYDSETFKKLEHFGDDKVFNPSEIGINPVTEEIYVLDGVKPKLLILDKNFKEKRLYVFDPGFFAQPEGLTFSEDGKLFIANEGGWNPGNILEVLLGSTKLQKK</sequence>